<name>A0ABP6RDP2_9MICC</name>
<evidence type="ECO:0000259" key="6">
    <source>
        <dbReference type="Pfam" id="PF08543"/>
    </source>
</evidence>
<feature type="domain" description="Pyridoxamine kinase/Phosphomethylpyrimidine kinase" evidence="6">
    <location>
        <begin position="30"/>
        <end position="286"/>
    </location>
</feature>
<proteinExistence type="predicted"/>
<comment type="catalytic activity">
    <reaction evidence="2">
        <text>4-amino-2-methyl-5-(phosphooxymethyl)pyrimidine + ATP = 4-amino-2-methyl-5-(diphosphooxymethyl)pyrimidine + ADP</text>
        <dbReference type="Rhea" id="RHEA:19893"/>
        <dbReference type="ChEBI" id="CHEBI:30616"/>
        <dbReference type="ChEBI" id="CHEBI:57841"/>
        <dbReference type="ChEBI" id="CHEBI:58354"/>
        <dbReference type="ChEBI" id="CHEBI:456216"/>
        <dbReference type="EC" id="2.7.4.7"/>
    </reaction>
</comment>
<dbReference type="Pfam" id="PF08543">
    <property type="entry name" value="Phos_pyr_kin"/>
    <property type="match status" value="1"/>
</dbReference>
<evidence type="ECO:0000313" key="8">
    <source>
        <dbReference type="Proteomes" id="UP001501736"/>
    </source>
</evidence>
<comment type="caution">
    <text evidence="7">The sequence shown here is derived from an EMBL/GenBank/DDBJ whole genome shotgun (WGS) entry which is preliminary data.</text>
</comment>
<dbReference type="CDD" id="cd01169">
    <property type="entry name" value="HMPP_kinase"/>
    <property type="match status" value="1"/>
</dbReference>
<dbReference type="InterPro" id="IPR013749">
    <property type="entry name" value="PM/HMP-P_kinase-1"/>
</dbReference>
<dbReference type="NCBIfam" id="TIGR00097">
    <property type="entry name" value="HMP-P_kinase"/>
    <property type="match status" value="1"/>
</dbReference>
<keyword evidence="8" id="KW-1185">Reference proteome</keyword>
<evidence type="ECO:0000256" key="5">
    <source>
        <dbReference type="ARBA" id="ARBA00022977"/>
    </source>
</evidence>
<dbReference type="EMBL" id="BAAAYG010000007">
    <property type="protein sequence ID" value="GAA3286201.1"/>
    <property type="molecule type" value="Genomic_DNA"/>
</dbReference>
<dbReference type="SUPFAM" id="SSF53613">
    <property type="entry name" value="Ribokinase-like"/>
    <property type="match status" value="1"/>
</dbReference>
<protein>
    <recommendedName>
        <fullName evidence="6">Pyridoxamine kinase/Phosphomethylpyrimidine kinase domain-containing protein</fullName>
    </recommendedName>
</protein>
<dbReference type="PANTHER" id="PTHR20858">
    <property type="entry name" value="PHOSPHOMETHYLPYRIMIDINE KINASE"/>
    <property type="match status" value="1"/>
</dbReference>
<sequence length="294" mass="30545">MTPADAPTRTAPHTGSVREIPNLLSVAGTDPTGGAGIHADLKSFAAHRTYGMAAVTALVAQNTGGVRAIHVPEAEFLAAQLASVTDDVAVDGVKIGMLGTVEVIETVAAWWDGLWTGRAERPALVLDPVMVATSGDRLLDAEAESALLAFLSRADLITPNVPELALLAGREPAGDAETLIAQARVVADAHSVLVLAKGGHLAAGDVVDILVHPAVDGVRPPEHRAAGPRVETTSTHGTGCSVSAALAALRARGLSWEEAVDEVKVWMTEALRDAERLDVGVGHGPIQHFAQLWR</sequence>
<evidence type="ECO:0000313" key="7">
    <source>
        <dbReference type="EMBL" id="GAA3286201.1"/>
    </source>
</evidence>
<dbReference type="InterPro" id="IPR029056">
    <property type="entry name" value="Ribokinase-like"/>
</dbReference>
<comment type="catalytic activity">
    <reaction evidence="1">
        <text>4-amino-5-hydroxymethyl-2-methylpyrimidine + ATP = 4-amino-2-methyl-5-(phosphooxymethyl)pyrimidine + ADP + H(+)</text>
        <dbReference type="Rhea" id="RHEA:23096"/>
        <dbReference type="ChEBI" id="CHEBI:15378"/>
        <dbReference type="ChEBI" id="CHEBI:16892"/>
        <dbReference type="ChEBI" id="CHEBI:30616"/>
        <dbReference type="ChEBI" id="CHEBI:58354"/>
        <dbReference type="ChEBI" id="CHEBI:456216"/>
        <dbReference type="EC" id="2.7.1.49"/>
    </reaction>
</comment>
<evidence type="ECO:0000256" key="1">
    <source>
        <dbReference type="ARBA" id="ARBA00000151"/>
    </source>
</evidence>
<evidence type="ECO:0000256" key="2">
    <source>
        <dbReference type="ARBA" id="ARBA00000565"/>
    </source>
</evidence>
<comment type="pathway">
    <text evidence="4">Cofactor biosynthesis; thiamine diphosphate biosynthesis; 4-amino-2-methyl-5-diphosphomethylpyrimidine from 5-amino-1-(5-phospho-D-ribosyl)imidazole: step 3/3.</text>
</comment>
<reference evidence="8" key="1">
    <citation type="journal article" date="2019" name="Int. J. Syst. Evol. Microbiol.">
        <title>The Global Catalogue of Microorganisms (GCM) 10K type strain sequencing project: providing services to taxonomists for standard genome sequencing and annotation.</title>
        <authorList>
            <consortium name="The Broad Institute Genomics Platform"/>
            <consortium name="The Broad Institute Genome Sequencing Center for Infectious Disease"/>
            <person name="Wu L."/>
            <person name="Ma J."/>
        </authorList>
    </citation>
    <scope>NUCLEOTIDE SEQUENCE [LARGE SCALE GENOMIC DNA]</scope>
    <source>
        <strain evidence="8">JCM 11483</strain>
    </source>
</reference>
<accession>A0ABP6RDP2</accession>
<gene>
    <name evidence="7" type="ORF">GCM10020260_20480</name>
</gene>
<dbReference type="RefSeq" id="WP_344720947.1">
    <property type="nucleotide sequence ID" value="NZ_BAAAYG010000007.1"/>
</dbReference>
<dbReference type="PANTHER" id="PTHR20858:SF17">
    <property type="entry name" value="HYDROXYMETHYLPYRIMIDINE_PHOSPHOMETHYLPYRIMIDINE KINASE THI20-RELATED"/>
    <property type="match status" value="1"/>
</dbReference>
<dbReference type="InterPro" id="IPR004399">
    <property type="entry name" value="HMP/HMP-P_kinase_dom"/>
</dbReference>
<evidence type="ECO:0000256" key="4">
    <source>
        <dbReference type="ARBA" id="ARBA00004769"/>
    </source>
</evidence>
<keyword evidence="5" id="KW-0784">Thiamine biosynthesis</keyword>
<dbReference type="Proteomes" id="UP001501736">
    <property type="component" value="Unassembled WGS sequence"/>
</dbReference>
<dbReference type="Gene3D" id="3.40.1190.20">
    <property type="match status" value="1"/>
</dbReference>
<evidence type="ECO:0000256" key="3">
    <source>
        <dbReference type="ARBA" id="ARBA00003848"/>
    </source>
</evidence>
<comment type="function">
    <text evidence="3">Catalyzes the phosphorylation of hydroxymethylpyrimidine phosphate (HMP-P) to HMP-PP, and of HMP to HMP-P.</text>
</comment>
<organism evidence="7 8">
    <name type="scientific">Nesterenkonia halobia</name>
    <dbReference type="NCBI Taxonomy" id="37922"/>
    <lineage>
        <taxon>Bacteria</taxon>
        <taxon>Bacillati</taxon>
        <taxon>Actinomycetota</taxon>
        <taxon>Actinomycetes</taxon>
        <taxon>Micrococcales</taxon>
        <taxon>Micrococcaceae</taxon>
        <taxon>Nesterenkonia</taxon>
    </lineage>
</organism>